<reference evidence="1" key="1">
    <citation type="submission" date="2022-02" db="EMBL/GenBank/DDBJ databases">
        <authorList>
            <person name="Henning P.M."/>
            <person name="McCubbin A.G."/>
            <person name="Shore J.S."/>
        </authorList>
    </citation>
    <scope>NUCLEOTIDE SEQUENCE</scope>
    <source>
        <strain evidence="1">F60SS</strain>
        <tissue evidence="1">Leaves</tissue>
    </source>
</reference>
<gene>
    <name evidence="1" type="ORF">Tsubulata_027172</name>
</gene>
<dbReference type="EMBL" id="JAKUCV010001365">
    <property type="protein sequence ID" value="KAJ4846687.1"/>
    <property type="molecule type" value="Genomic_DNA"/>
</dbReference>
<organism evidence="1 2">
    <name type="scientific">Turnera subulata</name>
    <dbReference type="NCBI Taxonomy" id="218843"/>
    <lineage>
        <taxon>Eukaryota</taxon>
        <taxon>Viridiplantae</taxon>
        <taxon>Streptophyta</taxon>
        <taxon>Embryophyta</taxon>
        <taxon>Tracheophyta</taxon>
        <taxon>Spermatophyta</taxon>
        <taxon>Magnoliopsida</taxon>
        <taxon>eudicotyledons</taxon>
        <taxon>Gunneridae</taxon>
        <taxon>Pentapetalae</taxon>
        <taxon>rosids</taxon>
        <taxon>fabids</taxon>
        <taxon>Malpighiales</taxon>
        <taxon>Passifloraceae</taxon>
        <taxon>Turnera</taxon>
    </lineage>
</organism>
<accession>A0A9Q0GBA7</accession>
<dbReference type="Proteomes" id="UP001141552">
    <property type="component" value="Unassembled WGS sequence"/>
</dbReference>
<sequence>MGAVGEGYAVVRGIGRGRTSARSEDWERSSLSTWQTEYACTEAAVNMLLGKNMLAGTSEIEGERITTPRFLRLVHGRRTPNNISRTTTSDDDIDLLMMQSTADDFVDRGFDFLERHGIPTDSLSREMPMIFESNFPLRNNALKRERRKRRSHTFIFRKKVPLTFRAKLPLAYIQEVLQFALQTAAASSFVTMFLPLIARRVKGRRIASLFLSHHRRAPNHSGNKIPLYVLDWQGNFTHERAIDRGVVGNKDRLVKWLRYWETIVHNGKVHHSQRWNREMAAEIWEGATLDNCPPWRGYVLFYVDREGHSLSMGESDSDWEAFWASLHCVYCVSRRLKAVSPNLGESQEVFEQFKARIKFERAYPREGNYIYCPPPKPNDPPDPFFPDPSESWIHC</sequence>
<keyword evidence="2" id="KW-1185">Reference proteome</keyword>
<name>A0A9Q0GBA7_9ROSI</name>
<comment type="caution">
    <text evidence="1">The sequence shown here is derived from an EMBL/GenBank/DDBJ whole genome shotgun (WGS) entry which is preliminary data.</text>
</comment>
<evidence type="ECO:0000313" key="1">
    <source>
        <dbReference type="EMBL" id="KAJ4846687.1"/>
    </source>
</evidence>
<protein>
    <submittedName>
        <fullName evidence="1">Uncharacterized protein</fullName>
    </submittedName>
</protein>
<evidence type="ECO:0000313" key="2">
    <source>
        <dbReference type="Proteomes" id="UP001141552"/>
    </source>
</evidence>
<dbReference type="AlphaFoldDB" id="A0A9Q0GBA7"/>
<proteinExistence type="predicted"/>
<reference evidence="1" key="2">
    <citation type="journal article" date="2023" name="Plants (Basel)">
        <title>Annotation of the Turnera subulata (Passifloraceae) Draft Genome Reveals the S-Locus Evolved after the Divergence of Turneroideae from Passifloroideae in a Stepwise Manner.</title>
        <authorList>
            <person name="Henning P.M."/>
            <person name="Roalson E.H."/>
            <person name="Mir W."/>
            <person name="McCubbin A.G."/>
            <person name="Shore J.S."/>
        </authorList>
    </citation>
    <scope>NUCLEOTIDE SEQUENCE</scope>
    <source>
        <strain evidence="1">F60SS</strain>
    </source>
</reference>